<proteinExistence type="predicted"/>
<feature type="compositionally biased region" description="Low complexity" evidence="1">
    <location>
        <begin position="380"/>
        <end position="398"/>
    </location>
</feature>
<dbReference type="PANTHER" id="PTHR47225">
    <property type="entry name" value="EF-HAND CALCIUM-BINDING DOMAIN-CONTAINING PROTEIN 12"/>
    <property type="match status" value="1"/>
</dbReference>
<dbReference type="PANTHER" id="PTHR47225:SF1">
    <property type="entry name" value="EF-HAND CALCIUM-BINDING DOMAIN-CONTAINING PROTEIN 12"/>
    <property type="match status" value="1"/>
</dbReference>
<sequence length="734" mass="83531">MAPRAGTSVGILDQDIGFSLARLFDEYNMDHIPLGKRLDGLPKRDLEHIKHYKAAVNIFGGPMSRKRVLVAPGMETPLKHRIGLYSKATAPPEHPILNSALHIPPPPTKTLTEEETEAKQEEESMSNYRSWMSERKKLRGHLDKMGLSENYLKYKVDKTDLEKRVMYKIVNDTKEKVALTKRKPKPIPLPVKRELPPVPKIASPAPLALQIVDEHVKVNRLRLLDLFKVLDKDKDWKVTKQEFKNATQRANLQISDKEVEDMIVCLDDDINDELDYSELAQGIQIWQKERREKRRKSVLNDSFDSELSGVSFSDSSGHERRRGSTKSGSRKGSGKSMSPVSVETKEKASVIKFESERRESSQSKRRLRISSRNGTRGDSILKSPSPDSLDSPIKPSSPQQGSPRCGSFRSVSRSSTPQYLEVPEIDIEVEQMVLSSDEAMMDLIKHDKEVLRRNKFRKKNGITADDEPCPGVIKIGDKAIDDHCSMSTLCEPTGMSIDRFRQKQLEEYKNVVSLCKERGVVLTKKLLDKVLLYPGDKPYDLLFNNISQPVDSQRQLNFKSSKPTTETAKSKSITAQKSTSHEAVEKEKVKATRSRSRDVLVDRKASYRKTSQVGNNVTKETLSTGKALIKTKVDCWMTFEEYSRLASHYASKFNRLNTKSDENAFWPGQVLQKLRLCMPPYDQAHRTDSSHSIFTSVKDEKKSNPGYNNDISWWPLSDQGYIQNGNIDRFYRRS</sequence>
<dbReference type="GO" id="GO:0005509">
    <property type="term" value="F:calcium ion binding"/>
    <property type="evidence" value="ECO:0007669"/>
    <property type="project" value="InterPro"/>
</dbReference>
<feature type="compositionally biased region" description="Basic residues" evidence="1">
    <location>
        <begin position="319"/>
        <end position="333"/>
    </location>
</feature>
<dbReference type="Gene3D" id="1.10.238.10">
    <property type="entry name" value="EF-hand"/>
    <property type="match status" value="1"/>
</dbReference>
<reference evidence="3 4" key="1">
    <citation type="submission" date="2024-01" db="EMBL/GenBank/DDBJ databases">
        <title>The genome of the rayed Mediterranean limpet Patella caerulea (Linnaeus, 1758).</title>
        <authorList>
            <person name="Anh-Thu Weber A."/>
            <person name="Halstead-Nussloch G."/>
        </authorList>
    </citation>
    <scope>NUCLEOTIDE SEQUENCE [LARGE SCALE GENOMIC DNA]</scope>
    <source>
        <strain evidence="3">AATW-2023a</strain>
        <tissue evidence="3">Whole specimen</tissue>
    </source>
</reference>
<dbReference type="AlphaFoldDB" id="A0AAN8JLJ2"/>
<feature type="compositionally biased region" description="Polar residues" evidence="1">
    <location>
        <begin position="558"/>
        <end position="578"/>
    </location>
</feature>
<feature type="region of interest" description="Disordered" evidence="1">
    <location>
        <begin position="309"/>
        <end position="417"/>
    </location>
</feature>
<name>A0AAN8JLJ2_PATCE</name>
<evidence type="ECO:0000259" key="2">
    <source>
        <dbReference type="PROSITE" id="PS50222"/>
    </source>
</evidence>
<dbReference type="SUPFAM" id="SSF47473">
    <property type="entry name" value="EF-hand"/>
    <property type="match status" value="1"/>
</dbReference>
<dbReference type="Pfam" id="PF13499">
    <property type="entry name" value="EF-hand_7"/>
    <property type="match status" value="1"/>
</dbReference>
<feature type="region of interest" description="Disordered" evidence="1">
    <location>
        <begin position="684"/>
        <end position="703"/>
    </location>
</feature>
<dbReference type="InterPro" id="IPR011992">
    <property type="entry name" value="EF-hand-dom_pair"/>
</dbReference>
<comment type="caution">
    <text evidence="3">The sequence shown here is derived from an EMBL/GenBank/DDBJ whole genome shotgun (WGS) entry which is preliminary data.</text>
</comment>
<dbReference type="CDD" id="cd00051">
    <property type="entry name" value="EFh"/>
    <property type="match status" value="1"/>
</dbReference>
<dbReference type="Proteomes" id="UP001347796">
    <property type="component" value="Unassembled WGS sequence"/>
</dbReference>
<feature type="compositionally biased region" description="Basic and acidic residues" evidence="1">
    <location>
        <begin position="579"/>
        <end position="591"/>
    </location>
</feature>
<feature type="region of interest" description="Disordered" evidence="1">
    <location>
        <begin position="558"/>
        <end position="591"/>
    </location>
</feature>
<evidence type="ECO:0000313" key="4">
    <source>
        <dbReference type="Proteomes" id="UP001347796"/>
    </source>
</evidence>
<dbReference type="InterPro" id="IPR002048">
    <property type="entry name" value="EF_hand_dom"/>
</dbReference>
<dbReference type="EMBL" id="JAZGQO010000010">
    <property type="protein sequence ID" value="KAK6176363.1"/>
    <property type="molecule type" value="Genomic_DNA"/>
</dbReference>
<gene>
    <name evidence="3" type="ORF">SNE40_014663</name>
</gene>
<keyword evidence="4" id="KW-1185">Reference proteome</keyword>
<evidence type="ECO:0000313" key="3">
    <source>
        <dbReference type="EMBL" id="KAK6176363.1"/>
    </source>
</evidence>
<accession>A0AAN8JLJ2</accession>
<evidence type="ECO:0000256" key="1">
    <source>
        <dbReference type="SAM" id="MobiDB-lite"/>
    </source>
</evidence>
<dbReference type="PROSITE" id="PS50222">
    <property type="entry name" value="EF_HAND_2"/>
    <property type="match status" value="1"/>
</dbReference>
<feature type="compositionally biased region" description="Basic and acidic residues" evidence="1">
    <location>
        <begin position="343"/>
        <end position="362"/>
    </location>
</feature>
<organism evidence="3 4">
    <name type="scientific">Patella caerulea</name>
    <name type="common">Rayed Mediterranean limpet</name>
    <dbReference type="NCBI Taxonomy" id="87958"/>
    <lineage>
        <taxon>Eukaryota</taxon>
        <taxon>Metazoa</taxon>
        <taxon>Spiralia</taxon>
        <taxon>Lophotrochozoa</taxon>
        <taxon>Mollusca</taxon>
        <taxon>Gastropoda</taxon>
        <taxon>Patellogastropoda</taxon>
        <taxon>Patelloidea</taxon>
        <taxon>Patellidae</taxon>
        <taxon>Patella</taxon>
    </lineage>
</organism>
<dbReference type="InterPro" id="IPR042847">
    <property type="entry name" value="EFC12"/>
</dbReference>
<feature type="domain" description="EF-hand" evidence="2">
    <location>
        <begin position="218"/>
        <end position="253"/>
    </location>
</feature>
<protein>
    <recommendedName>
        <fullName evidence="2">EF-hand domain-containing protein</fullName>
    </recommendedName>
</protein>